<dbReference type="AlphaFoldDB" id="A0A7U2ETL7"/>
<dbReference type="EMBL" id="CP069024">
    <property type="protein sequence ID" value="QRC92582.1"/>
    <property type="molecule type" value="Genomic_DNA"/>
</dbReference>
<dbReference type="VEuPathDB" id="FungiDB:JI435_083630"/>
<name>A0A7U2ETL7_PHANO</name>
<proteinExistence type="predicted"/>
<gene>
    <name evidence="2" type="ORF">JI435_083630</name>
</gene>
<keyword evidence="3" id="KW-1185">Reference proteome</keyword>
<feature type="region of interest" description="Disordered" evidence="1">
    <location>
        <begin position="196"/>
        <end position="226"/>
    </location>
</feature>
<reference evidence="3" key="1">
    <citation type="journal article" date="2021" name="BMC Genomics">
        <title>Chromosome-level genome assembly and manually-curated proteome of model necrotroph Parastagonospora nodorum Sn15 reveals a genome-wide trove of candidate effector homologs, and redundancy of virulence-related functions within an accessory chromosome.</title>
        <authorList>
            <person name="Bertazzoni S."/>
            <person name="Jones D.A.B."/>
            <person name="Phan H.T."/>
            <person name="Tan K.-C."/>
            <person name="Hane J.K."/>
        </authorList>
    </citation>
    <scope>NUCLEOTIDE SEQUENCE [LARGE SCALE GENOMIC DNA]</scope>
    <source>
        <strain evidence="3">SN15 / ATCC MYA-4574 / FGSC 10173)</strain>
    </source>
</reference>
<evidence type="ECO:0000313" key="2">
    <source>
        <dbReference type="EMBL" id="QRC92582.1"/>
    </source>
</evidence>
<dbReference type="Proteomes" id="UP000663193">
    <property type="component" value="Chromosome 2"/>
</dbReference>
<dbReference type="RefSeq" id="XP_001798681.1">
    <property type="nucleotide sequence ID" value="XM_001798629.1"/>
</dbReference>
<sequence>MVPPIGRPGHDGPALAAGLATSRGAAWATSSFSQRTDLGELQRDSGISPMLNDGLFSSSHGSWDHQQRQDDAAFSSVPPALLLVDALGVFAAQDVCAVQYGQQLFRWPHLPGMSAGRPHGEATEVTAIVTALSLGSARSGATMLLLLHLEQAWWCCTWPHAFLDVERGRDDDVQAHPHQHLRAPCQCRPCRPLLTQTGARGPQRQVSPGALMPRRQSPVASIRSRARCATRATRRQFTTVACPARQKSLSAALARGFAKTSNPCGRASQLRAESKEAPDRPPPSSLRPGRSAIEPASQHSSAPTIDGRLFHGIPARREGDRSARSAQVKECREIRSARETIPPSSSKARILCCPKRTGHFFPVHQDRFCGPSAGPFAPIGEQARPNRPLLAYQTSRSDFRTL</sequence>
<evidence type="ECO:0000256" key="1">
    <source>
        <dbReference type="SAM" id="MobiDB-lite"/>
    </source>
</evidence>
<organism evidence="2 3">
    <name type="scientific">Phaeosphaeria nodorum (strain SN15 / ATCC MYA-4574 / FGSC 10173)</name>
    <name type="common">Glume blotch fungus</name>
    <name type="synonym">Parastagonospora nodorum</name>
    <dbReference type="NCBI Taxonomy" id="321614"/>
    <lineage>
        <taxon>Eukaryota</taxon>
        <taxon>Fungi</taxon>
        <taxon>Dikarya</taxon>
        <taxon>Ascomycota</taxon>
        <taxon>Pezizomycotina</taxon>
        <taxon>Dothideomycetes</taxon>
        <taxon>Pleosporomycetidae</taxon>
        <taxon>Pleosporales</taxon>
        <taxon>Pleosporineae</taxon>
        <taxon>Phaeosphaeriaceae</taxon>
        <taxon>Parastagonospora</taxon>
    </lineage>
</organism>
<accession>A0A7U2ETL7</accession>
<dbReference type="KEGG" id="pno:SNOG_08363"/>
<protein>
    <submittedName>
        <fullName evidence="2">Uncharacterized protein</fullName>
    </submittedName>
</protein>
<feature type="region of interest" description="Disordered" evidence="1">
    <location>
        <begin position="257"/>
        <end position="310"/>
    </location>
</feature>
<evidence type="ECO:0000313" key="3">
    <source>
        <dbReference type="Proteomes" id="UP000663193"/>
    </source>
</evidence>